<keyword evidence="3" id="KW-1185">Reference proteome</keyword>
<evidence type="ECO:0000313" key="2">
    <source>
        <dbReference type="EMBL" id="KDM90943.1"/>
    </source>
</evidence>
<dbReference type="Proteomes" id="UP000027192">
    <property type="component" value="Unassembled WGS sequence"/>
</dbReference>
<evidence type="ECO:0008006" key="4">
    <source>
        <dbReference type="Google" id="ProtNLM"/>
    </source>
</evidence>
<dbReference type="RefSeq" id="WP_036753888.1">
    <property type="nucleotide sequence ID" value="NZ_JAGSGC010000004.1"/>
</dbReference>
<dbReference type="AlphaFoldDB" id="A0A066RU76"/>
<sequence>MKKILLSLPVMLMSLNGQAKDLSVSDISYIEHIKQAVLNTERESIRATLLDQANHAITIAGEAQDFLKRNQSGIDLHDFTKLYSEAMKSGELHQFKKAVIEHSGKSILQAAIKQYKNKDHGCELNLDVYGEKVGQAFKKISITCIPTVYGMGHWVPVTQKITDTYYISDSSGEKTLEHVEFGLLKGYSQSIENLLKEIKRSLDEEFI</sequence>
<feature type="signal peptide" evidence="1">
    <location>
        <begin position="1"/>
        <end position="19"/>
    </location>
</feature>
<gene>
    <name evidence="2" type="ORF">EA58_14400</name>
</gene>
<dbReference type="EMBL" id="JMIB01000027">
    <property type="protein sequence ID" value="KDM90943.1"/>
    <property type="molecule type" value="Genomic_DNA"/>
</dbReference>
<evidence type="ECO:0000313" key="3">
    <source>
        <dbReference type="Proteomes" id="UP000027192"/>
    </source>
</evidence>
<reference evidence="2 3" key="1">
    <citation type="submission" date="2014-04" db="EMBL/GenBank/DDBJ databases">
        <title>Draft genome sequence of Photobacterium halotolerans S2753: a solonamide, ngercheumicin and holomycin producer.</title>
        <authorList>
            <person name="Machado H.R."/>
            <person name="Gram L."/>
        </authorList>
    </citation>
    <scope>NUCLEOTIDE SEQUENCE [LARGE SCALE GENOMIC DNA]</scope>
    <source>
        <strain evidence="2 3">S2753</strain>
    </source>
</reference>
<feature type="chain" id="PRO_5001626090" description="Toluene tolerance protein" evidence="1">
    <location>
        <begin position="20"/>
        <end position="207"/>
    </location>
</feature>
<organism evidence="2 3">
    <name type="scientific">Photobacterium galatheae</name>
    <dbReference type="NCBI Taxonomy" id="1654360"/>
    <lineage>
        <taxon>Bacteria</taxon>
        <taxon>Pseudomonadati</taxon>
        <taxon>Pseudomonadota</taxon>
        <taxon>Gammaproteobacteria</taxon>
        <taxon>Vibrionales</taxon>
        <taxon>Vibrionaceae</taxon>
        <taxon>Photobacterium</taxon>
    </lineage>
</organism>
<keyword evidence="1" id="KW-0732">Signal</keyword>
<protein>
    <recommendedName>
        <fullName evidence="4">Toluene tolerance protein</fullName>
    </recommendedName>
</protein>
<comment type="caution">
    <text evidence="2">The sequence shown here is derived from an EMBL/GenBank/DDBJ whole genome shotgun (WGS) entry which is preliminary data.</text>
</comment>
<evidence type="ECO:0000256" key="1">
    <source>
        <dbReference type="SAM" id="SignalP"/>
    </source>
</evidence>
<accession>A0A066RU76</accession>
<dbReference type="STRING" id="1654360.EA58_14400"/>
<proteinExistence type="predicted"/>
<name>A0A066RU76_9GAMM</name>